<keyword evidence="9" id="KW-1185">Reference proteome</keyword>
<evidence type="ECO:0000313" key="8">
    <source>
        <dbReference type="EMBL" id="TWT73270.1"/>
    </source>
</evidence>
<dbReference type="SUPFAM" id="SSF46626">
    <property type="entry name" value="Cytochrome c"/>
    <property type="match status" value="1"/>
</dbReference>
<feature type="domain" description="Cytochrome c" evidence="7">
    <location>
        <begin position="1054"/>
        <end position="1187"/>
    </location>
</feature>
<evidence type="ECO:0000256" key="2">
    <source>
        <dbReference type="ARBA" id="ARBA00022723"/>
    </source>
</evidence>
<dbReference type="GO" id="GO:0046872">
    <property type="term" value="F:metal ion binding"/>
    <property type="evidence" value="ECO:0007669"/>
    <property type="project" value="UniProtKB-KW"/>
</dbReference>
<keyword evidence="1 4" id="KW-0349">Heme</keyword>
<dbReference type="GO" id="GO:0020037">
    <property type="term" value="F:heme binding"/>
    <property type="evidence" value="ECO:0007669"/>
    <property type="project" value="InterPro"/>
</dbReference>
<dbReference type="Gene3D" id="1.25.10.10">
    <property type="entry name" value="Leucine-rich Repeat Variant"/>
    <property type="match status" value="1"/>
</dbReference>
<dbReference type="NCBIfam" id="TIGR02604">
    <property type="entry name" value="Piru_Ver_Nterm"/>
    <property type="match status" value="1"/>
</dbReference>
<gene>
    <name evidence="8" type="ORF">CA85_17380</name>
</gene>
<dbReference type="InterPro" id="IPR013427">
    <property type="entry name" value="Haem-bd_dom_put"/>
</dbReference>
<evidence type="ECO:0000313" key="9">
    <source>
        <dbReference type="Proteomes" id="UP000318053"/>
    </source>
</evidence>
<feature type="chain" id="PRO_5022850061" description="Cytochrome c domain-containing protein" evidence="6">
    <location>
        <begin position="28"/>
        <end position="1194"/>
    </location>
</feature>
<dbReference type="InterPro" id="IPR004155">
    <property type="entry name" value="PBS_lyase_HEAT"/>
</dbReference>
<dbReference type="InterPro" id="IPR011989">
    <property type="entry name" value="ARM-like"/>
</dbReference>
<dbReference type="Pfam" id="PF23500">
    <property type="entry name" value="DUF7133"/>
    <property type="match status" value="1"/>
</dbReference>
<keyword evidence="6" id="KW-0732">Signal</keyword>
<protein>
    <recommendedName>
        <fullName evidence="7">Cytochrome c domain-containing protein</fullName>
    </recommendedName>
</protein>
<proteinExistence type="predicted"/>
<dbReference type="NCBIfam" id="TIGR02603">
    <property type="entry name" value="CxxCH_TIGR02603"/>
    <property type="match status" value="1"/>
</dbReference>
<evidence type="ECO:0000256" key="6">
    <source>
        <dbReference type="SAM" id="SignalP"/>
    </source>
</evidence>
<dbReference type="Pfam" id="PF13646">
    <property type="entry name" value="HEAT_2"/>
    <property type="match status" value="1"/>
</dbReference>
<name>A0A5C5YD21_9BACT</name>
<keyword evidence="3 4" id="KW-0408">Iron</keyword>
<dbReference type="InterPro" id="IPR016024">
    <property type="entry name" value="ARM-type_fold"/>
</dbReference>
<dbReference type="InterPro" id="IPR013428">
    <property type="entry name" value="Membrane-bound_put_N"/>
</dbReference>
<dbReference type="InterPro" id="IPR011041">
    <property type="entry name" value="Quinoprot_gluc/sorb_DH_b-prop"/>
</dbReference>
<dbReference type="Proteomes" id="UP000318053">
    <property type="component" value="Unassembled WGS sequence"/>
</dbReference>
<dbReference type="Gene3D" id="2.120.10.30">
    <property type="entry name" value="TolB, C-terminal domain"/>
    <property type="match status" value="1"/>
</dbReference>
<evidence type="ECO:0000256" key="1">
    <source>
        <dbReference type="ARBA" id="ARBA00022617"/>
    </source>
</evidence>
<dbReference type="PANTHER" id="PTHR33546:SF1">
    <property type="entry name" value="LARGE, MULTIFUNCTIONAL SECRETED PROTEIN"/>
    <property type="match status" value="1"/>
</dbReference>
<dbReference type="PANTHER" id="PTHR33546">
    <property type="entry name" value="LARGE, MULTIFUNCTIONAL SECRETED PROTEIN-RELATED"/>
    <property type="match status" value="1"/>
</dbReference>
<sequence precursor="true">MHMIPPAAVLRLTLLFLSGLPLPSLRAADDALAATGDRLPGAAQPGSPASWYGAGVRPTEPRTPSDEQAGFHLAPGFEIRLFAAEPQIAKPMNMAFDDQGRVWVTNSVEYPFPAPDGTTPSDSVRILEDTDGDGHADESVVFADGLNIPIGVLPYGDGCLCYSIPNIYYLRDTDEDGVCDQREVILGPFDTTRDTHGMINSMRMGDDGWVYANHGFNNQSTVAGSDGHEIVMHSGNTFRFRPDGSRVEHITWGQVNPFGRTSDDWGNDFTADCHSKPISQMVRGGQYPGFGRLDDGLGMIPPMMDHLHGSTAISGLVFFSEESPMPSLANQMLSGNVMTSRINRNAVSYQGATAVAEELPDFLTSDDPWFRPVDIRLGPDGYLYVADFYNRIIGHYEVPLNHPGRDRFRGRIWQIRALDAKQEGAGSSTGPKAVERSWGSTNATHRRLALQVAAEHPSEMLDQRARELVTNPEAGTTNARITAAWYLQQRGQLDRQLLERLSNDASAKVRTHGCRAIAAILHQQSSVADPSPPCFDLALAKLEDNNAHVRSAAAEALGQSTRTEAIVPLLELLARVGPEDVIGRQTVRIAIRDIVQSQPDFDSSLEGLTATMPRAQRREFAEIMPAVPTPVAADALISLLDHEETLPSRADAMIQHIVTRASSDRFDAVIGLAKRYAADRTDAGFDLAQSLADACKQRGKPIPPRLRDWIDEQIESDLEQLRSRLASGRPLAIRWQDEHGARWPAQARPSADTGQPVEMFSSFPLGESYTGKLVSSPFVCPPQISFRLAGHNRHPERVDSGLNRIELVASKTGQVLQTALPPRQDPAVLTQWDCRSIQGSSVFLRCIDGDAGAAYAWIAVGALTPAWLSETDQTLERVLSALTRYQIRDRRADLVELHTVLDEDPLQRVRIVAAIAELDQNHAVARLLTRASELSIIRPVVDDWSLLAIEGETIDELKPTATLAKQLTTAQQAQLAISLASDAETVSILVKLSEDGALAPEILLEKSVWEPLQTTADASLLERAKATREQAPPMDAAIEAEMIAIGQRSAHVKADMESGRSRFVKHCALCHQLGGQGELVGPQLDGLGSRSAQRLIEDIMVPDRNVDKAFRTTTFLTVDGSVINGLVKDEDSSRVLVVGVDGKTQKIPLDRIELRRESSTSLMPSGLHKAIGSEGIAEIVQYLQYAATQRAEPE</sequence>
<feature type="signal peptide" evidence="6">
    <location>
        <begin position="1"/>
        <end position="27"/>
    </location>
</feature>
<dbReference type="InterPro" id="IPR009056">
    <property type="entry name" value="Cyt_c-like_dom"/>
</dbReference>
<dbReference type="Gene3D" id="1.10.760.10">
    <property type="entry name" value="Cytochrome c-like domain"/>
    <property type="match status" value="1"/>
</dbReference>
<accession>A0A5C5YD21</accession>
<feature type="region of interest" description="Disordered" evidence="5">
    <location>
        <begin position="38"/>
        <end position="66"/>
    </location>
</feature>
<organism evidence="8 9">
    <name type="scientific">Allorhodopirellula solitaria</name>
    <dbReference type="NCBI Taxonomy" id="2527987"/>
    <lineage>
        <taxon>Bacteria</taxon>
        <taxon>Pseudomonadati</taxon>
        <taxon>Planctomycetota</taxon>
        <taxon>Planctomycetia</taxon>
        <taxon>Pirellulales</taxon>
        <taxon>Pirellulaceae</taxon>
        <taxon>Allorhodopirellula</taxon>
    </lineage>
</organism>
<dbReference type="SMART" id="SM00567">
    <property type="entry name" value="EZ_HEAT"/>
    <property type="match status" value="3"/>
</dbReference>
<dbReference type="OrthoDB" id="221643at2"/>
<dbReference type="EMBL" id="SJPK01000003">
    <property type="protein sequence ID" value="TWT73270.1"/>
    <property type="molecule type" value="Genomic_DNA"/>
</dbReference>
<dbReference type="AlphaFoldDB" id="A0A5C5YD21"/>
<dbReference type="SUPFAM" id="SSF50952">
    <property type="entry name" value="Soluble quinoprotein glucose dehydrogenase"/>
    <property type="match status" value="1"/>
</dbReference>
<evidence type="ECO:0000256" key="3">
    <source>
        <dbReference type="ARBA" id="ARBA00023004"/>
    </source>
</evidence>
<evidence type="ECO:0000259" key="7">
    <source>
        <dbReference type="PROSITE" id="PS51007"/>
    </source>
</evidence>
<evidence type="ECO:0000256" key="5">
    <source>
        <dbReference type="SAM" id="MobiDB-lite"/>
    </source>
</evidence>
<dbReference type="InterPro" id="IPR055557">
    <property type="entry name" value="DUF7133"/>
</dbReference>
<keyword evidence="2 4" id="KW-0479">Metal-binding</keyword>
<dbReference type="GO" id="GO:0009055">
    <property type="term" value="F:electron transfer activity"/>
    <property type="evidence" value="ECO:0007669"/>
    <property type="project" value="InterPro"/>
</dbReference>
<evidence type="ECO:0000256" key="4">
    <source>
        <dbReference type="PROSITE-ProRule" id="PRU00433"/>
    </source>
</evidence>
<dbReference type="InterPro" id="IPR011042">
    <property type="entry name" value="6-blade_b-propeller_TolB-like"/>
</dbReference>
<comment type="caution">
    <text evidence="8">The sequence shown here is derived from an EMBL/GenBank/DDBJ whole genome shotgun (WGS) entry which is preliminary data.</text>
</comment>
<reference evidence="8 9" key="1">
    <citation type="submission" date="2019-02" db="EMBL/GenBank/DDBJ databases">
        <title>Deep-cultivation of Planctomycetes and their phenomic and genomic characterization uncovers novel biology.</title>
        <authorList>
            <person name="Wiegand S."/>
            <person name="Jogler M."/>
            <person name="Boedeker C."/>
            <person name="Pinto D."/>
            <person name="Vollmers J."/>
            <person name="Rivas-Marin E."/>
            <person name="Kohn T."/>
            <person name="Peeters S.H."/>
            <person name="Heuer A."/>
            <person name="Rast P."/>
            <person name="Oberbeckmann S."/>
            <person name="Bunk B."/>
            <person name="Jeske O."/>
            <person name="Meyerdierks A."/>
            <person name="Storesund J.E."/>
            <person name="Kallscheuer N."/>
            <person name="Luecker S."/>
            <person name="Lage O.M."/>
            <person name="Pohl T."/>
            <person name="Merkel B.J."/>
            <person name="Hornburger P."/>
            <person name="Mueller R.-W."/>
            <person name="Bruemmer F."/>
            <person name="Labrenz M."/>
            <person name="Spormann A.M."/>
            <person name="Op Den Camp H."/>
            <person name="Overmann J."/>
            <person name="Amann R."/>
            <person name="Jetten M.S.M."/>
            <person name="Mascher T."/>
            <person name="Medema M.H."/>
            <person name="Devos D.P."/>
            <person name="Kaster A.-K."/>
            <person name="Ovreas L."/>
            <person name="Rohde M."/>
            <person name="Galperin M.Y."/>
            <person name="Jogler C."/>
        </authorList>
    </citation>
    <scope>NUCLEOTIDE SEQUENCE [LARGE SCALE GENOMIC DNA]</scope>
    <source>
        <strain evidence="8 9">CA85</strain>
    </source>
</reference>
<dbReference type="PROSITE" id="PS51007">
    <property type="entry name" value="CYTC"/>
    <property type="match status" value="1"/>
</dbReference>
<dbReference type="InterPro" id="IPR036909">
    <property type="entry name" value="Cyt_c-like_dom_sf"/>
</dbReference>
<dbReference type="SUPFAM" id="SSF48371">
    <property type="entry name" value="ARM repeat"/>
    <property type="match status" value="1"/>
</dbReference>